<dbReference type="InterPro" id="IPR050270">
    <property type="entry name" value="DegV_domain_contain"/>
</dbReference>
<keyword evidence="1" id="KW-0446">Lipid-binding</keyword>
<comment type="caution">
    <text evidence="2">The sequence shown here is derived from an EMBL/GenBank/DDBJ whole genome shotgun (WGS) entry which is preliminary data.</text>
</comment>
<dbReference type="PANTHER" id="PTHR33434:SF2">
    <property type="entry name" value="FATTY ACID-BINDING PROTEIN TM_1468"/>
    <property type="match status" value="1"/>
</dbReference>
<dbReference type="Proteomes" id="UP001141183">
    <property type="component" value="Unassembled WGS sequence"/>
</dbReference>
<dbReference type="InterPro" id="IPR003797">
    <property type="entry name" value="DegV"/>
</dbReference>
<organism evidence="2 3">
    <name type="scientific">Clostridium tertium</name>
    <dbReference type="NCBI Taxonomy" id="1559"/>
    <lineage>
        <taxon>Bacteria</taxon>
        <taxon>Bacillati</taxon>
        <taxon>Bacillota</taxon>
        <taxon>Clostridia</taxon>
        <taxon>Eubacteriales</taxon>
        <taxon>Clostridiaceae</taxon>
        <taxon>Clostridium</taxon>
    </lineage>
</organism>
<dbReference type="Pfam" id="PF02645">
    <property type="entry name" value="DegV"/>
    <property type="match status" value="1"/>
</dbReference>
<accession>A0A9X4B0L3</accession>
<dbReference type="PROSITE" id="PS51482">
    <property type="entry name" value="DEGV"/>
    <property type="match status" value="1"/>
</dbReference>
<dbReference type="InterPro" id="IPR043168">
    <property type="entry name" value="DegV_C"/>
</dbReference>
<dbReference type="NCBIfam" id="TIGR00762">
    <property type="entry name" value="DegV"/>
    <property type="match status" value="1"/>
</dbReference>
<evidence type="ECO:0000256" key="1">
    <source>
        <dbReference type="ARBA" id="ARBA00023121"/>
    </source>
</evidence>
<sequence length="283" mass="31589">MIKIVSDSSTLYSIKEGQANNIDIAPLTVSIDNKTYREYEDINTEEFIDIINEGHVPKSSQPSIGHVLDLYSKYPEDEIINISMADGLSGTYNSACMAKSMDNNPERIDVINSKTLCGPHRYLVDLAVKLVEVGYTRNQIVNEIMKFIETSTSFLIPYDFDFLVRGGRVSSIVGKIGSAIKLVPVMTLSEDSKSLEKFTTKRTYKKAVKKICETFIEKNIDSNYKIYISHACKEDLANEAKEIILEDIKDADIEINLLSPAFTTQGGPGCVAIQVIKKHDSLK</sequence>
<dbReference type="Gene3D" id="3.40.50.10170">
    <property type="match status" value="1"/>
</dbReference>
<keyword evidence="3" id="KW-1185">Reference proteome</keyword>
<dbReference type="PANTHER" id="PTHR33434">
    <property type="entry name" value="DEGV DOMAIN-CONTAINING PROTEIN DR_1986-RELATED"/>
    <property type="match status" value="1"/>
</dbReference>
<gene>
    <name evidence="2" type="ORF">NE398_06575</name>
</gene>
<name>A0A9X4B0L3_9CLOT</name>
<protein>
    <submittedName>
        <fullName evidence="2">DegV family protein</fullName>
    </submittedName>
</protein>
<evidence type="ECO:0000313" key="3">
    <source>
        <dbReference type="Proteomes" id="UP001141183"/>
    </source>
</evidence>
<dbReference type="RefSeq" id="WP_008677633.1">
    <property type="nucleotide sequence ID" value="NZ_CABKOG010000003.1"/>
</dbReference>
<reference evidence="2" key="1">
    <citation type="submission" date="2022-05" db="EMBL/GenBank/DDBJ databases">
        <title>Draft genome sequence of Clostridium tertium strain CP3 isolated from Peru.</title>
        <authorList>
            <person name="Hurtado R."/>
            <person name="Lima L."/>
            <person name="Sousa T."/>
            <person name="Jaiswal A.K."/>
            <person name="Tiwari S."/>
            <person name="Maturrano L."/>
            <person name="Brenig B."/>
            <person name="Azevedo V."/>
        </authorList>
    </citation>
    <scope>NUCLEOTIDE SEQUENCE</scope>
    <source>
        <strain evidence="2">CP3</strain>
    </source>
</reference>
<dbReference type="Gene3D" id="3.30.1180.10">
    <property type="match status" value="1"/>
</dbReference>
<evidence type="ECO:0000313" key="2">
    <source>
        <dbReference type="EMBL" id="MDC4239827.1"/>
    </source>
</evidence>
<dbReference type="AlphaFoldDB" id="A0A9X4B0L3"/>
<dbReference type="EMBL" id="JAMRYU010000005">
    <property type="protein sequence ID" value="MDC4239827.1"/>
    <property type="molecule type" value="Genomic_DNA"/>
</dbReference>
<dbReference type="GO" id="GO:0008289">
    <property type="term" value="F:lipid binding"/>
    <property type="evidence" value="ECO:0007669"/>
    <property type="project" value="UniProtKB-KW"/>
</dbReference>
<proteinExistence type="predicted"/>
<dbReference type="SUPFAM" id="SSF82549">
    <property type="entry name" value="DAK1/DegV-like"/>
    <property type="match status" value="1"/>
</dbReference>